<evidence type="ECO:0000313" key="9">
    <source>
        <dbReference type="EMBL" id="KAK0175475.1"/>
    </source>
</evidence>
<evidence type="ECO:0000259" key="8">
    <source>
        <dbReference type="SMART" id="SM00479"/>
    </source>
</evidence>
<dbReference type="SUPFAM" id="SSF53098">
    <property type="entry name" value="Ribonuclease H-like"/>
    <property type="match status" value="1"/>
</dbReference>
<reference evidence="9" key="1">
    <citation type="journal article" date="2023" name="bioRxiv">
        <title>Scaffold-level genome assemblies of two parasitoid biocontrol wasps reveal the parthenogenesis mechanism and an associated novel virus.</title>
        <authorList>
            <person name="Inwood S."/>
            <person name="Skelly J."/>
            <person name="Guhlin J."/>
            <person name="Harrop T."/>
            <person name="Goldson S."/>
            <person name="Dearden P."/>
        </authorList>
    </citation>
    <scope>NUCLEOTIDE SEQUENCE</scope>
    <source>
        <strain evidence="9">Lincoln</strain>
        <tissue evidence="9">Whole body</tissue>
    </source>
</reference>
<dbReference type="GO" id="GO:0005737">
    <property type="term" value="C:cytoplasm"/>
    <property type="evidence" value="ECO:0007669"/>
    <property type="project" value="TreeGrafter"/>
</dbReference>
<keyword evidence="5" id="KW-0269">Exonuclease</keyword>
<sequence>MSQHMPIVFFDLETTGAAGENQIVQIAATSNYKRFNVYILPTCDFQPYVSNMTGLQKSGYNLYLNSAVVPTKSAQDAIAEFITFLRGFGSQVILAAHGGKTLDFPKIIELVKKFNMMYDFSSVVYGFVDTLTLLQSKFGTQSGQKFSLLDLAVKYQVSDYHSGTAHDASKDAAVLEKIICERINLTKDEILKNVITIQQF</sequence>
<keyword evidence="6" id="KW-0460">Magnesium</keyword>
<dbReference type="GO" id="GO:0003676">
    <property type="term" value="F:nucleic acid binding"/>
    <property type="evidence" value="ECO:0007669"/>
    <property type="project" value="InterPro"/>
</dbReference>
<comment type="caution">
    <text evidence="9">The sequence shown here is derived from an EMBL/GenBank/DDBJ whole genome shotgun (WGS) entry which is preliminary data.</text>
</comment>
<evidence type="ECO:0000256" key="2">
    <source>
        <dbReference type="ARBA" id="ARBA00022722"/>
    </source>
</evidence>
<dbReference type="InterPro" id="IPR013520">
    <property type="entry name" value="Ribonucl_H"/>
</dbReference>
<keyword evidence="3" id="KW-0479">Metal-binding</keyword>
<feature type="domain" description="Exonuclease" evidence="8">
    <location>
        <begin position="6"/>
        <end position="188"/>
    </location>
</feature>
<evidence type="ECO:0000256" key="5">
    <source>
        <dbReference type="ARBA" id="ARBA00022839"/>
    </source>
</evidence>
<evidence type="ECO:0000256" key="6">
    <source>
        <dbReference type="ARBA" id="ARBA00022842"/>
    </source>
</evidence>
<comment type="similarity">
    <text evidence="7">Belongs to the exonuclease superfamily. TREX family.</text>
</comment>
<dbReference type="InterPro" id="IPR054362">
    <property type="entry name" value="Exu_RNase_H-like"/>
</dbReference>
<dbReference type="SMART" id="SM00479">
    <property type="entry name" value="EXOIII"/>
    <property type="match status" value="1"/>
</dbReference>
<reference evidence="9" key="2">
    <citation type="submission" date="2023-03" db="EMBL/GenBank/DDBJ databases">
        <authorList>
            <person name="Inwood S.N."/>
            <person name="Skelly J.G."/>
            <person name="Guhlin J."/>
            <person name="Harrop T.W.R."/>
            <person name="Goldson S.G."/>
            <person name="Dearden P.K."/>
        </authorList>
    </citation>
    <scope>NUCLEOTIDE SEQUENCE</scope>
    <source>
        <strain evidence="9">Lincoln</strain>
        <tissue evidence="9">Whole body</tissue>
    </source>
</reference>
<dbReference type="InterPro" id="IPR040393">
    <property type="entry name" value="TREX1/2"/>
</dbReference>
<accession>A0AA39FU09</accession>
<evidence type="ECO:0000256" key="1">
    <source>
        <dbReference type="ARBA" id="ARBA00001946"/>
    </source>
</evidence>
<dbReference type="AlphaFoldDB" id="A0AA39FU09"/>
<dbReference type="GO" id="GO:0008296">
    <property type="term" value="F:3'-5'-DNA exonuclease activity"/>
    <property type="evidence" value="ECO:0007669"/>
    <property type="project" value="TreeGrafter"/>
</dbReference>
<name>A0AA39FU09_MICHY</name>
<organism evidence="9 10">
    <name type="scientific">Microctonus hyperodae</name>
    <name type="common">Parasitoid wasp</name>
    <dbReference type="NCBI Taxonomy" id="165561"/>
    <lineage>
        <taxon>Eukaryota</taxon>
        <taxon>Metazoa</taxon>
        <taxon>Ecdysozoa</taxon>
        <taxon>Arthropoda</taxon>
        <taxon>Hexapoda</taxon>
        <taxon>Insecta</taxon>
        <taxon>Pterygota</taxon>
        <taxon>Neoptera</taxon>
        <taxon>Endopterygota</taxon>
        <taxon>Hymenoptera</taxon>
        <taxon>Apocrita</taxon>
        <taxon>Ichneumonoidea</taxon>
        <taxon>Braconidae</taxon>
        <taxon>Euphorinae</taxon>
        <taxon>Microctonus</taxon>
    </lineage>
</organism>
<proteinExistence type="inferred from homology"/>
<dbReference type="GO" id="GO:0006308">
    <property type="term" value="P:DNA catabolic process"/>
    <property type="evidence" value="ECO:0007669"/>
    <property type="project" value="TreeGrafter"/>
</dbReference>
<comment type="cofactor">
    <cofactor evidence="1">
        <name>Mg(2+)</name>
        <dbReference type="ChEBI" id="CHEBI:18420"/>
    </cofactor>
</comment>
<keyword evidence="2" id="KW-0540">Nuclease</keyword>
<keyword evidence="10" id="KW-1185">Reference proteome</keyword>
<dbReference type="Gene3D" id="3.30.420.10">
    <property type="entry name" value="Ribonuclease H-like superfamily/Ribonuclease H"/>
    <property type="match status" value="1"/>
</dbReference>
<evidence type="ECO:0000313" key="10">
    <source>
        <dbReference type="Proteomes" id="UP001168972"/>
    </source>
</evidence>
<dbReference type="PANTHER" id="PTHR13058:SF22">
    <property type="entry name" value="EXODEOXYRIBONUCLEASE III"/>
    <property type="match status" value="1"/>
</dbReference>
<dbReference type="PANTHER" id="PTHR13058">
    <property type="entry name" value="THREE PRIME REPAIR EXONUCLEASE 1, 2"/>
    <property type="match status" value="1"/>
</dbReference>
<dbReference type="EMBL" id="JAQQBR010000005">
    <property type="protein sequence ID" value="KAK0175475.1"/>
    <property type="molecule type" value="Genomic_DNA"/>
</dbReference>
<evidence type="ECO:0000256" key="3">
    <source>
        <dbReference type="ARBA" id="ARBA00022723"/>
    </source>
</evidence>
<evidence type="ECO:0000256" key="7">
    <source>
        <dbReference type="ARBA" id="ARBA00025769"/>
    </source>
</evidence>
<gene>
    <name evidence="9" type="ORF">PV327_009223</name>
</gene>
<dbReference type="GO" id="GO:0046872">
    <property type="term" value="F:metal ion binding"/>
    <property type="evidence" value="ECO:0007669"/>
    <property type="project" value="UniProtKB-KW"/>
</dbReference>
<dbReference type="Pfam" id="PF22123">
    <property type="entry name" value="Exu_RNase_H_like"/>
    <property type="match status" value="1"/>
</dbReference>
<protein>
    <recommendedName>
        <fullName evidence="8">Exonuclease domain-containing protein</fullName>
    </recommendedName>
</protein>
<dbReference type="InterPro" id="IPR012337">
    <property type="entry name" value="RNaseH-like_sf"/>
</dbReference>
<keyword evidence="4" id="KW-0378">Hydrolase</keyword>
<dbReference type="Proteomes" id="UP001168972">
    <property type="component" value="Unassembled WGS sequence"/>
</dbReference>
<evidence type="ECO:0000256" key="4">
    <source>
        <dbReference type="ARBA" id="ARBA00022801"/>
    </source>
</evidence>
<dbReference type="InterPro" id="IPR036397">
    <property type="entry name" value="RNaseH_sf"/>
</dbReference>